<comment type="subcellular location">
    <subcellularLocation>
        <location evidence="2">Endoplasmic reticulum lumen</location>
    </subcellularLocation>
    <subcellularLocation>
        <location evidence="1 22 23">Nucleus</location>
    </subcellularLocation>
</comment>
<evidence type="ECO:0000256" key="4">
    <source>
        <dbReference type="ARBA" id="ARBA00006431"/>
    </source>
</evidence>
<dbReference type="GO" id="GO:0045944">
    <property type="term" value="P:positive regulation of transcription by RNA polymerase II"/>
    <property type="evidence" value="ECO:0007669"/>
    <property type="project" value="UniProtKB-ARBA"/>
</dbReference>
<sequence>MLNLQNTSSWTGPNNWYHQPTQHGTDRKQGWLCGDDVSVRMVGGGEGVQRERDEVEDAQHHLQLKRKLQRNRTSFTQEQIDALEKEFERTHYPDVFARERLAAKIDLPEARIQVWFSNRRAKWRREEKLRNQKRSGGGTSCSQAHAPLSTSFNTGVYHSHHGNSSASMHSRSDNSLSGYGSLSVFSNMQSLPPQSAPSYPCMLPPSPSSPPPLPRKFDSLSYPSPHLPPPHSASSNTGYLSPGVSGSEQDLGQYWTRLQKIVDRIDTDKDGFVSHGELHQWIKHRQRRYIEENVLKHWKEYDQNKDGKIGWEEYKNTTYGYYLDEEFDDVDDKSSYKAMLTRDERRFRTADRDGDGIATKDEFTSFLHPEEYDHMKAVVIQETVEDIDKNGDGKITLDEYIGDMFTPENGESEPDWVLTEKKHFTEFRDTNKDGFLDNHEVAQWILPGEIDHTDNEAKHLIHETDTDKDDKITKKEILANWNMFVGSQATNYGEDLTRRHDEL</sequence>
<evidence type="ECO:0000256" key="17">
    <source>
        <dbReference type="ARBA" id="ARBA00023242"/>
    </source>
</evidence>
<dbReference type="GO" id="GO:0000981">
    <property type="term" value="F:DNA-binding transcription factor activity, RNA polymerase II-specific"/>
    <property type="evidence" value="ECO:0007669"/>
    <property type="project" value="InterPro"/>
</dbReference>
<dbReference type="InterPro" id="IPR009057">
    <property type="entry name" value="Homeodomain-like_sf"/>
</dbReference>
<dbReference type="SUPFAM" id="SSF47473">
    <property type="entry name" value="EF-hand"/>
    <property type="match status" value="2"/>
</dbReference>
<evidence type="ECO:0000256" key="15">
    <source>
        <dbReference type="ARBA" id="ARBA00023180"/>
    </source>
</evidence>
<keyword evidence="11" id="KW-0805">Transcription regulation</keyword>
<protein>
    <recommendedName>
        <fullName evidence="18">Paired box protein Pax-6</fullName>
    </recommendedName>
    <alternativeName>
        <fullName evidence="21">Reticulocalbin-3</fullName>
    </alternativeName>
</protein>
<dbReference type="InterPro" id="IPR018247">
    <property type="entry name" value="EF_Hand_1_Ca_BS"/>
</dbReference>
<dbReference type="EMBL" id="JAGTTL010000015">
    <property type="protein sequence ID" value="KAK6311335.1"/>
    <property type="molecule type" value="Genomic_DNA"/>
</dbReference>
<evidence type="ECO:0000256" key="7">
    <source>
        <dbReference type="ARBA" id="ARBA00022729"/>
    </source>
</evidence>
<evidence type="ECO:0000256" key="5">
    <source>
        <dbReference type="ARBA" id="ARBA00022473"/>
    </source>
</evidence>
<dbReference type="SMART" id="SM00389">
    <property type="entry name" value="HOX"/>
    <property type="match status" value="1"/>
</dbReference>
<reference evidence="27 28" key="1">
    <citation type="submission" date="2021-04" db="EMBL/GenBank/DDBJ databases">
        <authorList>
            <person name="De Guttry C."/>
            <person name="Zahm M."/>
            <person name="Klopp C."/>
            <person name="Cabau C."/>
            <person name="Louis A."/>
            <person name="Berthelot C."/>
            <person name="Parey E."/>
            <person name="Roest Crollius H."/>
            <person name="Montfort J."/>
            <person name="Robinson-Rechavi M."/>
            <person name="Bucao C."/>
            <person name="Bouchez O."/>
            <person name="Gislard M."/>
            <person name="Lluch J."/>
            <person name="Milhes M."/>
            <person name="Lampietro C."/>
            <person name="Lopez Roques C."/>
            <person name="Donnadieu C."/>
            <person name="Braasch I."/>
            <person name="Desvignes T."/>
            <person name="Postlethwait J."/>
            <person name="Bobe J."/>
            <person name="Wedekind C."/>
            <person name="Guiguen Y."/>
        </authorList>
    </citation>
    <scope>NUCLEOTIDE SEQUENCE [LARGE SCALE GENOMIC DNA]</scope>
    <source>
        <strain evidence="27">Cs_M1</strain>
        <tissue evidence="27">Blood</tissue>
    </source>
</reference>
<feature type="compositionally biased region" description="Polar residues" evidence="24">
    <location>
        <begin position="140"/>
        <end position="173"/>
    </location>
</feature>
<dbReference type="GO" id="GO:0009653">
    <property type="term" value="P:anatomical structure morphogenesis"/>
    <property type="evidence" value="ECO:0007669"/>
    <property type="project" value="UniProtKB-ARBA"/>
</dbReference>
<evidence type="ECO:0000313" key="27">
    <source>
        <dbReference type="EMBL" id="KAK6311335.1"/>
    </source>
</evidence>
<dbReference type="SMART" id="SM00054">
    <property type="entry name" value="EFh"/>
    <property type="match status" value="5"/>
</dbReference>
<evidence type="ECO:0000256" key="24">
    <source>
        <dbReference type="SAM" id="MobiDB-lite"/>
    </source>
</evidence>
<feature type="region of interest" description="Disordered" evidence="24">
    <location>
        <begin position="126"/>
        <end position="173"/>
    </location>
</feature>
<evidence type="ECO:0000256" key="16">
    <source>
        <dbReference type="ARBA" id="ARBA00023186"/>
    </source>
</evidence>
<dbReference type="CDD" id="cd00086">
    <property type="entry name" value="homeodomain"/>
    <property type="match status" value="1"/>
</dbReference>
<dbReference type="PANTHER" id="PTHR10827:SF91">
    <property type="entry name" value="RETICULOCALBIN 3, EF-HAND CALCIUM BINDING DOMAIN"/>
    <property type="match status" value="1"/>
</dbReference>
<keyword evidence="12 22" id="KW-0238">DNA-binding</keyword>
<evidence type="ECO:0000256" key="8">
    <source>
        <dbReference type="ARBA" id="ARBA00022737"/>
    </source>
</evidence>
<keyword evidence="5" id="KW-0217">Developmental protein</keyword>
<dbReference type="Pfam" id="PF13499">
    <property type="entry name" value="EF-hand_7"/>
    <property type="match status" value="2"/>
</dbReference>
<dbReference type="Gene3D" id="1.10.10.60">
    <property type="entry name" value="Homeodomain-like"/>
    <property type="match status" value="1"/>
</dbReference>
<dbReference type="PANTHER" id="PTHR10827">
    <property type="entry name" value="RETICULOCALBIN"/>
    <property type="match status" value="1"/>
</dbReference>
<evidence type="ECO:0000256" key="23">
    <source>
        <dbReference type="RuleBase" id="RU000682"/>
    </source>
</evidence>
<comment type="subunit">
    <text evidence="20">Interacts with PCSK6 (immature form including the propeptide); probably involved in the maturation and the secretion of PCSK6.</text>
</comment>
<dbReference type="InterPro" id="IPR011992">
    <property type="entry name" value="EF-hand-dom_pair"/>
</dbReference>
<keyword evidence="17 22" id="KW-0539">Nucleus</keyword>
<evidence type="ECO:0000256" key="12">
    <source>
        <dbReference type="ARBA" id="ARBA00023125"/>
    </source>
</evidence>
<evidence type="ECO:0000256" key="19">
    <source>
        <dbReference type="ARBA" id="ARBA00056975"/>
    </source>
</evidence>
<dbReference type="FunFam" id="1.10.238.10:FF:000104">
    <property type="entry name" value="calumenin isoform X1"/>
    <property type="match status" value="1"/>
</dbReference>
<dbReference type="Pfam" id="PF00046">
    <property type="entry name" value="Homeodomain"/>
    <property type="match status" value="1"/>
</dbReference>
<dbReference type="PROSITE" id="PS50071">
    <property type="entry name" value="HOMEOBOX_2"/>
    <property type="match status" value="1"/>
</dbReference>
<dbReference type="PROSITE" id="PS00018">
    <property type="entry name" value="EF_HAND_1"/>
    <property type="match status" value="5"/>
</dbReference>
<keyword evidence="10" id="KW-0106">Calcium</keyword>
<evidence type="ECO:0000256" key="22">
    <source>
        <dbReference type="PROSITE-ProRule" id="PRU00108"/>
    </source>
</evidence>
<dbReference type="GO" id="GO:0005634">
    <property type="term" value="C:nucleus"/>
    <property type="evidence" value="ECO:0007669"/>
    <property type="project" value="UniProtKB-SubCell"/>
</dbReference>
<feature type="DNA-binding region" description="Homeobox" evidence="22">
    <location>
        <begin position="68"/>
        <end position="127"/>
    </location>
</feature>
<keyword evidence="13 22" id="KW-0371">Homeobox</keyword>
<feature type="domain" description="EF-hand" evidence="26">
    <location>
        <begin position="375"/>
        <end position="410"/>
    </location>
</feature>
<dbReference type="PROSITE" id="PS50222">
    <property type="entry name" value="EF_HAND_2"/>
    <property type="match status" value="4"/>
</dbReference>
<feature type="domain" description="Homeobox" evidence="25">
    <location>
        <begin position="66"/>
        <end position="126"/>
    </location>
</feature>
<dbReference type="AlphaFoldDB" id="A0AAN8LS89"/>
<evidence type="ECO:0000256" key="1">
    <source>
        <dbReference type="ARBA" id="ARBA00004123"/>
    </source>
</evidence>
<dbReference type="GO" id="GO:0015031">
    <property type="term" value="P:protein transport"/>
    <property type="evidence" value="ECO:0007669"/>
    <property type="project" value="UniProtKB-ARBA"/>
</dbReference>
<comment type="caution">
    <text evidence="27">The sequence shown here is derived from an EMBL/GenBank/DDBJ whole genome shotgun (WGS) entry which is preliminary data.</text>
</comment>
<keyword evidence="14" id="KW-0804">Transcription</keyword>
<dbReference type="InterPro" id="IPR001356">
    <property type="entry name" value="HD"/>
</dbReference>
<evidence type="ECO:0000256" key="18">
    <source>
        <dbReference type="ARBA" id="ARBA00044108"/>
    </source>
</evidence>
<name>A0AAN8LS89_9TELE</name>
<evidence type="ECO:0000313" key="28">
    <source>
        <dbReference type="Proteomes" id="UP001356427"/>
    </source>
</evidence>
<dbReference type="InterPro" id="IPR002048">
    <property type="entry name" value="EF_hand_dom"/>
</dbReference>
<dbReference type="CDD" id="cd16226">
    <property type="entry name" value="EFh_CREC_Calumenin_like"/>
    <property type="match status" value="1"/>
</dbReference>
<feature type="region of interest" description="Disordered" evidence="24">
    <location>
        <begin position="194"/>
        <end position="245"/>
    </location>
</feature>
<feature type="compositionally biased region" description="Pro residues" evidence="24">
    <location>
        <begin position="202"/>
        <end position="214"/>
    </location>
</feature>
<gene>
    <name evidence="27" type="ORF">J4Q44_G00169990</name>
</gene>
<dbReference type="GO" id="GO:0007423">
    <property type="term" value="P:sensory organ development"/>
    <property type="evidence" value="ECO:0007669"/>
    <property type="project" value="UniProtKB-ARBA"/>
</dbReference>
<dbReference type="FunFam" id="1.10.10.60:FF:000516">
    <property type="entry name" value="Transcription factor Toy"/>
    <property type="match status" value="1"/>
</dbReference>
<evidence type="ECO:0000256" key="21">
    <source>
        <dbReference type="ARBA" id="ARBA00072696"/>
    </source>
</evidence>
<keyword evidence="9" id="KW-0256">Endoplasmic reticulum</keyword>
<evidence type="ECO:0000259" key="25">
    <source>
        <dbReference type="PROSITE" id="PS50071"/>
    </source>
</evidence>
<feature type="region of interest" description="Disordered" evidence="24">
    <location>
        <begin position="1"/>
        <end position="28"/>
    </location>
</feature>
<feature type="compositionally biased region" description="Polar residues" evidence="24">
    <location>
        <begin position="236"/>
        <end position="245"/>
    </location>
</feature>
<dbReference type="GO" id="GO:0003677">
    <property type="term" value="F:DNA binding"/>
    <property type="evidence" value="ECO:0007669"/>
    <property type="project" value="UniProtKB-UniRule"/>
</dbReference>
<keyword evidence="8" id="KW-0677">Repeat</keyword>
<evidence type="ECO:0000256" key="6">
    <source>
        <dbReference type="ARBA" id="ARBA00022723"/>
    </source>
</evidence>
<dbReference type="GO" id="GO:0048731">
    <property type="term" value="P:system development"/>
    <property type="evidence" value="ECO:0007669"/>
    <property type="project" value="UniProtKB-ARBA"/>
</dbReference>
<comment type="function">
    <text evidence="19">Probable molecular chaperone assisting protein biosynthesis and transport in the endoplasmic reticulum. Required for the proper biosynthesis and transport of pulmonary surfactant-associated protein A/SP-A, pulmonary surfactant-associated protein D/SP-D and the lipid transporter ABCA3. By regulating both the proper expression and the degradation through the endoplasmic reticulum-associated protein degradation pathway of these proteins plays a crucial role in pulmonary surfactant homeostasis. Has an anti-fibrotic activity by negatively regulating the secretion of type I and type III collagens. This calcium-binding protein also transiently associates with immature PCSK6 and regulates its secretion.</text>
</comment>
<evidence type="ECO:0000256" key="2">
    <source>
        <dbReference type="ARBA" id="ARBA00004319"/>
    </source>
</evidence>
<dbReference type="InterPro" id="IPR017970">
    <property type="entry name" value="Homeobox_CS"/>
</dbReference>
<evidence type="ECO:0000256" key="20">
    <source>
        <dbReference type="ARBA" id="ARBA00063143"/>
    </source>
</evidence>
<evidence type="ECO:0000256" key="9">
    <source>
        <dbReference type="ARBA" id="ARBA00022824"/>
    </source>
</evidence>
<dbReference type="PROSITE" id="PS00027">
    <property type="entry name" value="HOMEOBOX_1"/>
    <property type="match status" value="1"/>
</dbReference>
<comment type="similarity">
    <text evidence="3">Belongs to the paired homeobox family.</text>
</comment>
<keyword evidence="15" id="KW-0325">Glycoprotein</keyword>
<evidence type="ECO:0000256" key="3">
    <source>
        <dbReference type="ARBA" id="ARBA00005733"/>
    </source>
</evidence>
<accession>A0AAN8LS89</accession>
<organism evidence="27 28">
    <name type="scientific">Coregonus suidteri</name>
    <dbReference type="NCBI Taxonomy" id="861788"/>
    <lineage>
        <taxon>Eukaryota</taxon>
        <taxon>Metazoa</taxon>
        <taxon>Chordata</taxon>
        <taxon>Craniata</taxon>
        <taxon>Vertebrata</taxon>
        <taxon>Euteleostomi</taxon>
        <taxon>Actinopterygii</taxon>
        <taxon>Neopterygii</taxon>
        <taxon>Teleostei</taxon>
        <taxon>Protacanthopterygii</taxon>
        <taxon>Salmoniformes</taxon>
        <taxon>Salmonidae</taxon>
        <taxon>Coregoninae</taxon>
        <taxon>Coregonus</taxon>
    </lineage>
</organism>
<evidence type="ECO:0000256" key="13">
    <source>
        <dbReference type="ARBA" id="ARBA00023155"/>
    </source>
</evidence>
<comment type="similarity">
    <text evidence="4">Belongs to the CREC family.</text>
</comment>
<feature type="domain" description="EF-hand" evidence="26">
    <location>
        <begin position="338"/>
        <end position="373"/>
    </location>
</feature>
<dbReference type="SUPFAM" id="SSF46689">
    <property type="entry name" value="Homeodomain-like"/>
    <property type="match status" value="1"/>
</dbReference>
<keyword evidence="6" id="KW-0479">Metal-binding</keyword>
<keyword evidence="7" id="KW-0732">Signal</keyword>
<dbReference type="Gene3D" id="1.10.238.10">
    <property type="entry name" value="EF-hand"/>
    <property type="match status" value="3"/>
</dbReference>
<keyword evidence="16" id="KW-0143">Chaperone</keyword>
<dbReference type="GO" id="GO:0005509">
    <property type="term" value="F:calcium ion binding"/>
    <property type="evidence" value="ECO:0007669"/>
    <property type="project" value="InterPro"/>
</dbReference>
<feature type="domain" description="EF-hand" evidence="26">
    <location>
        <begin position="253"/>
        <end position="288"/>
    </location>
</feature>
<keyword evidence="28" id="KW-1185">Reference proteome</keyword>
<feature type="compositionally biased region" description="Polar residues" evidence="24">
    <location>
        <begin position="1"/>
        <end position="23"/>
    </location>
</feature>
<feature type="domain" description="EF-hand" evidence="26">
    <location>
        <begin position="289"/>
        <end position="324"/>
    </location>
</feature>
<evidence type="ECO:0000256" key="11">
    <source>
        <dbReference type="ARBA" id="ARBA00023015"/>
    </source>
</evidence>
<evidence type="ECO:0000256" key="10">
    <source>
        <dbReference type="ARBA" id="ARBA00022837"/>
    </source>
</evidence>
<evidence type="ECO:0000256" key="14">
    <source>
        <dbReference type="ARBA" id="ARBA00023163"/>
    </source>
</evidence>
<dbReference type="GO" id="GO:0030154">
    <property type="term" value="P:cell differentiation"/>
    <property type="evidence" value="ECO:0007669"/>
    <property type="project" value="UniProtKB-ARBA"/>
</dbReference>
<proteinExistence type="inferred from homology"/>
<evidence type="ECO:0000259" key="26">
    <source>
        <dbReference type="PROSITE" id="PS50222"/>
    </source>
</evidence>
<dbReference type="Proteomes" id="UP001356427">
    <property type="component" value="Unassembled WGS sequence"/>
</dbReference>
<dbReference type="GO" id="GO:0005788">
    <property type="term" value="C:endoplasmic reticulum lumen"/>
    <property type="evidence" value="ECO:0007669"/>
    <property type="project" value="UniProtKB-SubCell"/>
</dbReference>